<keyword evidence="4 6" id="KW-0560">Oxidoreductase</keyword>
<dbReference type="Gene3D" id="3.50.50.60">
    <property type="entry name" value="FAD/NAD(P)-binding domain"/>
    <property type="match status" value="1"/>
</dbReference>
<feature type="domain" description="FAD dependent oxidoreductase" evidence="5">
    <location>
        <begin position="3"/>
        <end position="355"/>
    </location>
</feature>
<comment type="cofactor">
    <cofactor evidence="1">
        <name>FAD</name>
        <dbReference type="ChEBI" id="CHEBI:57692"/>
    </cofactor>
</comment>
<keyword evidence="2" id="KW-0285">Flavoprotein</keyword>
<reference evidence="6 7" key="1">
    <citation type="submission" date="2024-09" db="EMBL/GenBank/DDBJ databases">
        <authorList>
            <person name="Sun Q."/>
            <person name="Mori K."/>
        </authorList>
    </citation>
    <scope>NUCLEOTIDE SEQUENCE [LARGE SCALE GENOMIC DNA]</scope>
    <source>
        <strain evidence="6 7">TBRC 1432</strain>
    </source>
</reference>
<evidence type="ECO:0000313" key="7">
    <source>
        <dbReference type="Proteomes" id="UP001589810"/>
    </source>
</evidence>
<dbReference type="PANTHER" id="PTHR10961:SF7">
    <property type="entry name" value="FAD DEPENDENT OXIDOREDUCTASE DOMAIN-CONTAINING PROTEIN"/>
    <property type="match status" value="1"/>
</dbReference>
<keyword evidence="7" id="KW-1185">Reference proteome</keyword>
<dbReference type="Proteomes" id="UP001589810">
    <property type="component" value="Unassembled WGS sequence"/>
</dbReference>
<dbReference type="PANTHER" id="PTHR10961">
    <property type="entry name" value="PEROXISOMAL SARCOSINE OXIDASE"/>
    <property type="match status" value="1"/>
</dbReference>
<accession>A0ABV6N6M0</accession>
<dbReference type="RefSeq" id="WP_273937923.1">
    <property type="nucleotide sequence ID" value="NZ_CP097263.1"/>
</dbReference>
<dbReference type="InterPro" id="IPR006076">
    <property type="entry name" value="FAD-dep_OxRdtase"/>
</dbReference>
<comment type="caution">
    <text evidence="6">The sequence shown here is derived from an EMBL/GenBank/DDBJ whole genome shotgun (WGS) entry which is preliminary data.</text>
</comment>
<dbReference type="SUPFAM" id="SSF54373">
    <property type="entry name" value="FAD-linked reductases, C-terminal domain"/>
    <property type="match status" value="1"/>
</dbReference>
<dbReference type="EMBL" id="JBHLUD010000015">
    <property type="protein sequence ID" value="MFC0548238.1"/>
    <property type="molecule type" value="Genomic_DNA"/>
</dbReference>
<proteinExistence type="predicted"/>
<dbReference type="Gene3D" id="3.30.9.10">
    <property type="entry name" value="D-Amino Acid Oxidase, subunit A, domain 2"/>
    <property type="match status" value="1"/>
</dbReference>
<gene>
    <name evidence="6" type="primary">solA</name>
    <name evidence="6" type="ORF">ACFFH7_42490</name>
</gene>
<evidence type="ECO:0000256" key="1">
    <source>
        <dbReference type="ARBA" id="ARBA00001974"/>
    </source>
</evidence>
<evidence type="ECO:0000256" key="2">
    <source>
        <dbReference type="ARBA" id="ARBA00022630"/>
    </source>
</evidence>
<dbReference type="GO" id="GO:0050131">
    <property type="term" value="F:N-methyl-L-amino-acid oxidase activity"/>
    <property type="evidence" value="ECO:0007669"/>
    <property type="project" value="UniProtKB-EC"/>
</dbReference>
<dbReference type="NCBIfam" id="NF008425">
    <property type="entry name" value="PRK11259.1"/>
    <property type="match status" value="1"/>
</dbReference>
<dbReference type="InterPro" id="IPR045170">
    <property type="entry name" value="MTOX"/>
</dbReference>
<sequence length="375" mass="39483">MTVAVIGLGAWGSSTLWRLAAAGVKVIGFEQFTPGHANGSSHGGSRMFRTACLEHNDLVPLAQRSLTLWRELEDASGEALFDNSGGLLIGPRDGHVVAGTLAAARVHGIPVEELSADQLGARFPAHQGLPADHVGVWEPTGGLIRPEAAIRAAVATARTAGAVVYENTRVTEIDVLDDGAVVRTPTRDFRVEQVVVTAGPWVAKLLPELPLEPVRMPTTWFRPTGDVEPFALKNFPSFIRELGHGKAIWGHGFQDGPDVKLGLEDGGGNFKPIDPDTTDRGVTPADWHTLTGLLATAVPGLGALPSAVTTCMITKTPDRQFLLGRPRGSRALVVGAGCAGHGFKHATGIGEALADITLGRPTGSPLGFTDPNRFL</sequence>
<organism evidence="6 7">
    <name type="scientific">Kutzneria chonburiensis</name>
    <dbReference type="NCBI Taxonomy" id="1483604"/>
    <lineage>
        <taxon>Bacteria</taxon>
        <taxon>Bacillati</taxon>
        <taxon>Actinomycetota</taxon>
        <taxon>Actinomycetes</taxon>
        <taxon>Pseudonocardiales</taxon>
        <taxon>Pseudonocardiaceae</taxon>
        <taxon>Kutzneria</taxon>
    </lineage>
</organism>
<evidence type="ECO:0000313" key="6">
    <source>
        <dbReference type="EMBL" id="MFC0548238.1"/>
    </source>
</evidence>
<dbReference type="Pfam" id="PF01266">
    <property type="entry name" value="DAO"/>
    <property type="match status" value="1"/>
</dbReference>
<protein>
    <submittedName>
        <fullName evidence="6">N-methyl-L-tryptophan oxidase</fullName>
        <ecNumber evidence="6">1.5.3.2</ecNumber>
    </submittedName>
</protein>
<dbReference type="InterPro" id="IPR036188">
    <property type="entry name" value="FAD/NAD-bd_sf"/>
</dbReference>
<evidence type="ECO:0000256" key="4">
    <source>
        <dbReference type="ARBA" id="ARBA00023002"/>
    </source>
</evidence>
<name>A0ABV6N6M0_9PSEU</name>
<dbReference type="SUPFAM" id="SSF51905">
    <property type="entry name" value="FAD/NAD(P)-binding domain"/>
    <property type="match status" value="1"/>
</dbReference>
<evidence type="ECO:0000259" key="5">
    <source>
        <dbReference type="Pfam" id="PF01266"/>
    </source>
</evidence>
<dbReference type="EC" id="1.5.3.2" evidence="6"/>
<keyword evidence="3" id="KW-0274">FAD</keyword>
<evidence type="ECO:0000256" key="3">
    <source>
        <dbReference type="ARBA" id="ARBA00022827"/>
    </source>
</evidence>